<dbReference type="Proteomes" id="UP000061546">
    <property type="component" value="Chromosome"/>
</dbReference>
<feature type="domain" description="DUF1828" evidence="1">
    <location>
        <begin position="31"/>
        <end position="121"/>
    </location>
</feature>
<dbReference type="OrthoDB" id="1321863at2"/>
<dbReference type="KEGG" id="lhi:JP39_01460"/>
<proteinExistence type="predicted"/>
<evidence type="ECO:0000313" key="4">
    <source>
        <dbReference type="Proteomes" id="UP000061546"/>
    </source>
</evidence>
<feature type="domain" description="DUF1829" evidence="2">
    <location>
        <begin position="159"/>
        <end position="248"/>
    </location>
</feature>
<dbReference type="STRING" id="1074467.JP39_01460"/>
<accession>A0A0K2LAE1</accession>
<evidence type="ECO:0008006" key="5">
    <source>
        <dbReference type="Google" id="ProtNLM"/>
    </source>
</evidence>
<name>A0A0K2LAE1_9LACO</name>
<evidence type="ECO:0000259" key="2">
    <source>
        <dbReference type="Pfam" id="PF08862"/>
    </source>
</evidence>
<dbReference type="EMBL" id="CP012559">
    <property type="protein sequence ID" value="ALB28153.1"/>
    <property type="molecule type" value="Genomic_DNA"/>
</dbReference>
<evidence type="ECO:0000259" key="1">
    <source>
        <dbReference type="Pfam" id="PF08861"/>
    </source>
</evidence>
<dbReference type="InterPro" id="IPR014961">
    <property type="entry name" value="DUF1829"/>
</dbReference>
<dbReference type="Pfam" id="PF08862">
    <property type="entry name" value="DUF1829"/>
    <property type="match status" value="1"/>
</dbReference>
<protein>
    <recommendedName>
        <fullName evidence="5">DUF1828 domain-containing protein</fullName>
    </recommendedName>
</protein>
<dbReference type="Pfam" id="PF08861">
    <property type="entry name" value="DUF1828"/>
    <property type="match status" value="1"/>
</dbReference>
<sequence length="256" mass="29528">MNTDKWINDYIQWMKTKYSIKSFDDGDEIMTPFTNIIGDRIAIYVSQIDDNEIQLSDDGNTLNDLVLLGIDINSNVRLRIIKDILQSFKVQLTSDQVLKINGKKEDFPIMKQSLIQTILRIDDLLMTRKSNVKNLFFEDVMSYFDDKEFKGLPNYPVTGGSGNTYKISYAIGKSKSRPLQLIQILNNADFQRISAEIVTFEDLRGNIDYKKNNMNYSVVFNDIDNSISDKTKNIAQIRGLDIIPWSNKETILKLRN</sequence>
<dbReference type="AlphaFoldDB" id="A0A0K2LAE1"/>
<dbReference type="RefSeq" id="WP_041499824.1">
    <property type="nucleotide sequence ID" value="NZ_BJDV01000014.1"/>
</dbReference>
<organism evidence="3 4">
    <name type="scientific">Companilactobacillus heilongjiangensis</name>
    <dbReference type="NCBI Taxonomy" id="1074467"/>
    <lineage>
        <taxon>Bacteria</taxon>
        <taxon>Bacillati</taxon>
        <taxon>Bacillota</taxon>
        <taxon>Bacilli</taxon>
        <taxon>Lactobacillales</taxon>
        <taxon>Lactobacillaceae</taxon>
        <taxon>Companilactobacillus</taxon>
    </lineage>
</organism>
<reference evidence="3 4" key="1">
    <citation type="submission" date="2015-08" db="EMBL/GenBank/DDBJ databases">
        <title>Genomic sequence of Lactobacillus heilongjiangensis DSM 28069, isolated from Chinese traditional pickle.</title>
        <authorList>
            <person name="Jiang X."/>
            <person name="Zheng B."/>
            <person name="Cheng H."/>
        </authorList>
    </citation>
    <scope>NUCLEOTIDE SEQUENCE [LARGE SCALE GENOMIC DNA]</scope>
    <source>
        <strain evidence="3 4">DSM 28069</strain>
    </source>
</reference>
<dbReference type="InterPro" id="IPR014960">
    <property type="entry name" value="DUF1828"/>
</dbReference>
<gene>
    <name evidence="3" type="ORF">JP39_01460</name>
</gene>
<keyword evidence="4" id="KW-1185">Reference proteome</keyword>
<evidence type="ECO:0000313" key="3">
    <source>
        <dbReference type="EMBL" id="ALB28153.1"/>
    </source>
</evidence>